<proteinExistence type="inferred from homology"/>
<dbReference type="GO" id="GO:0006098">
    <property type="term" value="P:pentose-phosphate shunt"/>
    <property type="evidence" value="ECO:0007669"/>
    <property type="project" value="UniProtKB-KW"/>
</dbReference>
<dbReference type="PANTHER" id="PTHR11811">
    <property type="entry name" value="6-PHOSPHOGLUCONATE DEHYDROGENASE"/>
    <property type="match status" value="1"/>
</dbReference>
<evidence type="ECO:0000256" key="3">
    <source>
        <dbReference type="ARBA" id="ARBA00013011"/>
    </source>
</evidence>
<reference evidence="9" key="1">
    <citation type="submission" date="2023-05" db="EMBL/GenBank/DDBJ databases">
        <authorList>
            <person name="Huff M."/>
        </authorList>
    </citation>
    <scope>NUCLEOTIDE SEQUENCE</scope>
</reference>
<keyword evidence="10" id="KW-1185">Reference proteome</keyword>
<keyword evidence="6" id="KW-0570">Pentose shunt</keyword>
<organism evidence="9 10">
    <name type="scientific">Fraxinus pennsylvanica</name>
    <dbReference type="NCBI Taxonomy" id="56036"/>
    <lineage>
        <taxon>Eukaryota</taxon>
        <taxon>Viridiplantae</taxon>
        <taxon>Streptophyta</taxon>
        <taxon>Embryophyta</taxon>
        <taxon>Tracheophyta</taxon>
        <taxon>Spermatophyta</taxon>
        <taxon>Magnoliopsida</taxon>
        <taxon>eudicotyledons</taxon>
        <taxon>Gunneridae</taxon>
        <taxon>Pentapetalae</taxon>
        <taxon>asterids</taxon>
        <taxon>lamiids</taxon>
        <taxon>Lamiales</taxon>
        <taxon>Oleaceae</taxon>
        <taxon>Oleeae</taxon>
        <taxon>Fraxinus</taxon>
    </lineage>
</organism>
<dbReference type="Pfam" id="PF00393">
    <property type="entry name" value="6PGD"/>
    <property type="match status" value="1"/>
</dbReference>
<sequence>MVRASSADTIRDTRSADNEGFSGCEHRLGVKDEEIRNRGLVDKILDKTGMKVTGKWTVQQAAEMSIAAPTIAAPSDSRYMSGLKEGREAASEIFKKEGLKEDINNVGVVDKKRLIDDVRQELYASKICS</sequence>
<evidence type="ECO:0000256" key="6">
    <source>
        <dbReference type="ARBA" id="ARBA00023126"/>
    </source>
</evidence>
<evidence type="ECO:0000256" key="4">
    <source>
        <dbReference type="ARBA" id="ARBA00023002"/>
    </source>
</evidence>
<name>A0AAD1YSV4_9LAMI</name>
<dbReference type="Proteomes" id="UP000834106">
    <property type="component" value="Chromosome 2"/>
</dbReference>
<dbReference type="EMBL" id="OU503037">
    <property type="protein sequence ID" value="CAI9756365.1"/>
    <property type="molecule type" value="Genomic_DNA"/>
</dbReference>
<feature type="region of interest" description="Disordered" evidence="7">
    <location>
        <begin position="1"/>
        <end position="27"/>
    </location>
</feature>
<dbReference type="GO" id="GO:0004616">
    <property type="term" value="F:phosphogluconate dehydrogenase (decarboxylating) activity"/>
    <property type="evidence" value="ECO:0007669"/>
    <property type="project" value="UniProtKB-EC"/>
</dbReference>
<evidence type="ECO:0000256" key="7">
    <source>
        <dbReference type="SAM" id="MobiDB-lite"/>
    </source>
</evidence>
<dbReference type="SUPFAM" id="SSF48179">
    <property type="entry name" value="6-phosphogluconate dehydrogenase C-terminal domain-like"/>
    <property type="match status" value="1"/>
</dbReference>
<dbReference type="Gene3D" id="1.10.1040.10">
    <property type="entry name" value="N-(1-d-carboxylethyl)-l-norvaline Dehydrogenase, domain 2"/>
    <property type="match status" value="1"/>
</dbReference>
<protein>
    <recommendedName>
        <fullName evidence="3">phosphogluconate dehydrogenase (NADP(+)-dependent, decarboxylating)</fullName>
        <ecNumber evidence="3">1.1.1.44</ecNumber>
    </recommendedName>
</protein>
<dbReference type="InterPro" id="IPR008927">
    <property type="entry name" value="6-PGluconate_DH-like_C_sf"/>
</dbReference>
<evidence type="ECO:0000256" key="5">
    <source>
        <dbReference type="ARBA" id="ARBA00023064"/>
    </source>
</evidence>
<dbReference type="EC" id="1.1.1.44" evidence="3"/>
<feature type="domain" description="6-phosphogluconate dehydrogenase C-terminal" evidence="8">
    <location>
        <begin position="1"/>
        <end position="129"/>
    </location>
</feature>
<comment type="pathway">
    <text evidence="1">Carbohydrate degradation; pentose phosphate pathway; D-ribulose 5-phosphate from D-glucose 6-phosphate (oxidative stage): step 3/3.</text>
</comment>
<comment type="similarity">
    <text evidence="2">Belongs to the 6-phosphogluconate dehydrogenase family.</text>
</comment>
<evidence type="ECO:0000256" key="1">
    <source>
        <dbReference type="ARBA" id="ARBA00004874"/>
    </source>
</evidence>
<dbReference type="InterPro" id="IPR006114">
    <property type="entry name" value="6PGDH_C"/>
</dbReference>
<dbReference type="InterPro" id="IPR006183">
    <property type="entry name" value="Pgluconate_DH"/>
</dbReference>
<dbReference type="SMART" id="SM01350">
    <property type="entry name" value="6PGD"/>
    <property type="match status" value="1"/>
</dbReference>
<dbReference type="GO" id="GO:0019521">
    <property type="term" value="P:D-gluconate metabolic process"/>
    <property type="evidence" value="ECO:0007669"/>
    <property type="project" value="UniProtKB-KW"/>
</dbReference>
<evidence type="ECO:0000313" key="9">
    <source>
        <dbReference type="EMBL" id="CAI9756365.1"/>
    </source>
</evidence>
<dbReference type="AlphaFoldDB" id="A0AAD1YSV4"/>
<dbReference type="InterPro" id="IPR013328">
    <property type="entry name" value="6PGD_dom2"/>
</dbReference>
<gene>
    <name evidence="9" type="ORF">FPE_LOCUS3795</name>
</gene>
<evidence type="ECO:0000259" key="8">
    <source>
        <dbReference type="SMART" id="SM01350"/>
    </source>
</evidence>
<evidence type="ECO:0000313" key="10">
    <source>
        <dbReference type="Proteomes" id="UP000834106"/>
    </source>
</evidence>
<keyword evidence="4" id="KW-0560">Oxidoreductase</keyword>
<accession>A0AAD1YSV4</accession>
<keyword evidence="5" id="KW-0311">Gluconate utilization</keyword>
<evidence type="ECO:0000256" key="2">
    <source>
        <dbReference type="ARBA" id="ARBA00008419"/>
    </source>
</evidence>